<dbReference type="InterPro" id="IPR035965">
    <property type="entry name" value="PAS-like_dom_sf"/>
</dbReference>
<protein>
    <submittedName>
        <fullName evidence="4">Hypoxia-inducible factor 1-alpha-like isoform X2</fullName>
    </submittedName>
</protein>
<evidence type="ECO:0000256" key="1">
    <source>
        <dbReference type="SAM" id="MobiDB-lite"/>
    </source>
</evidence>
<gene>
    <name evidence="4" type="primary">LOC106462718</name>
</gene>
<feature type="region of interest" description="Disordered" evidence="1">
    <location>
        <begin position="351"/>
        <end position="381"/>
    </location>
</feature>
<dbReference type="GeneID" id="106462718"/>
<dbReference type="CDD" id="cd00130">
    <property type="entry name" value="PAS"/>
    <property type="match status" value="1"/>
</dbReference>
<sequence>MIGHTLLSFVHPDDDDYVRQQFQDLPVRMVLRNGKLTCLSKISFHCRLREHNQPRSEILTYQLAEIKGHIEGENDLDSTGSNSQILFKAFVRIIHSSPLSEVSLPEALQDVYITRHKLDGTIIYTDHRISTITGHLPQEVLGYSAYKYIMPEDIPVALFKHNLMFANSGEQAVVVYRLLSRNQVWVYLKSFGHLKYDNSTDQVDHFVCVNHVLNEEDGKRELQEFTQRYMPCISGKIKPLLFQSIQAAQSGDYPHLQKIQEALSALQTIKSCDFVTDENNTTSFLKSELPNCDEAQNFPALHAALTSPTYPVPPSNLTENTPNTTFSKQIFHESSVKAHILEWNSIDTKNDTLMHRTSPSETLSSKLNNSQHSPLSFPTWTTPPMSYLQTNRCSDISTQSEESDYEKYSPLDGDLSFYPTDVPEVEYPFDDRRSSMASVYSSASEPETYHTSSITSPVVFDSQANESVLVQSQDSTLVTSLPSANATVESRTKGLLGNMTGFPLVENVDIETLSSLGSKQSLSYLESVTSLPSEEPPNHDEG</sequence>
<dbReference type="Gene3D" id="3.30.450.20">
    <property type="entry name" value="PAS domain"/>
    <property type="match status" value="2"/>
</dbReference>
<dbReference type="Proteomes" id="UP000694941">
    <property type="component" value="Unplaced"/>
</dbReference>
<name>A0ABM1SQ46_LIMPO</name>
<organism evidence="3 4">
    <name type="scientific">Limulus polyphemus</name>
    <name type="common">Atlantic horseshoe crab</name>
    <dbReference type="NCBI Taxonomy" id="6850"/>
    <lineage>
        <taxon>Eukaryota</taxon>
        <taxon>Metazoa</taxon>
        <taxon>Ecdysozoa</taxon>
        <taxon>Arthropoda</taxon>
        <taxon>Chelicerata</taxon>
        <taxon>Merostomata</taxon>
        <taxon>Xiphosura</taxon>
        <taxon>Limulidae</taxon>
        <taxon>Limulus</taxon>
    </lineage>
</organism>
<dbReference type="RefSeq" id="XP_022245752.1">
    <property type="nucleotide sequence ID" value="XM_022390044.1"/>
</dbReference>
<feature type="domain" description="PAS" evidence="2">
    <location>
        <begin position="1"/>
        <end position="34"/>
    </location>
</feature>
<feature type="compositionally biased region" description="Polar residues" evidence="1">
    <location>
        <begin position="355"/>
        <end position="381"/>
    </location>
</feature>
<dbReference type="InterPro" id="IPR050933">
    <property type="entry name" value="Circadian_TF"/>
</dbReference>
<evidence type="ECO:0000313" key="4">
    <source>
        <dbReference type="RefSeq" id="XP_022245752.1"/>
    </source>
</evidence>
<dbReference type="PROSITE" id="PS50112">
    <property type="entry name" value="PAS"/>
    <property type="match status" value="2"/>
</dbReference>
<dbReference type="PANTHER" id="PTHR23042">
    <property type="entry name" value="CIRCADIAN PROTEIN CLOCK/ARNT/BMAL/PAS"/>
    <property type="match status" value="1"/>
</dbReference>
<evidence type="ECO:0000313" key="3">
    <source>
        <dbReference type="Proteomes" id="UP000694941"/>
    </source>
</evidence>
<dbReference type="Pfam" id="PF14598">
    <property type="entry name" value="PAS_11"/>
    <property type="match status" value="1"/>
</dbReference>
<keyword evidence="3" id="KW-1185">Reference proteome</keyword>
<accession>A0ABM1SQ46</accession>
<dbReference type="InterPro" id="IPR000014">
    <property type="entry name" value="PAS"/>
</dbReference>
<feature type="domain" description="PAS" evidence="2">
    <location>
        <begin position="119"/>
        <end position="153"/>
    </location>
</feature>
<proteinExistence type="predicted"/>
<reference evidence="4" key="1">
    <citation type="submission" date="2025-08" db="UniProtKB">
        <authorList>
            <consortium name="RefSeq"/>
        </authorList>
    </citation>
    <scope>IDENTIFICATION</scope>
    <source>
        <tissue evidence="4">Muscle</tissue>
    </source>
</reference>
<dbReference type="SUPFAM" id="SSF55785">
    <property type="entry name" value="PYP-like sensor domain (PAS domain)"/>
    <property type="match status" value="1"/>
</dbReference>
<evidence type="ECO:0000259" key="2">
    <source>
        <dbReference type="PROSITE" id="PS50112"/>
    </source>
</evidence>